<dbReference type="RefSeq" id="WP_313794616.1">
    <property type="nucleotide sequence ID" value="NZ_CP102453.1"/>
</dbReference>
<dbReference type="CDD" id="cd18612">
    <property type="entry name" value="GH130_Lin0857-like"/>
    <property type="match status" value="1"/>
</dbReference>
<evidence type="ECO:0000256" key="3">
    <source>
        <dbReference type="ARBA" id="ARBA00024356"/>
    </source>
</evidence>
<keyword evidence="2" id="KW-0808">Transferase</keyword>
<keyword evidence="4" id="KW-0378">Hydrolase</keyword>
<dbReference type="Pfam" id="PF04041">
    <property type="entry name" value="Glyco_hydro_130"/>
    <property type="match status" value="1"/>
</dbReference>
<keyword evidence="4" id="KW-0326">Glycosidase</keyword>
<reference evidence="4 5" key="1">
    <citation type="submission" date="2022-08" db="EMBL/GenBank/DDBJ databases">
        <title>Aerococcaceae sp. nov isolated from spoiled eye mask.</title>
        <authorList>
            <person name="Zhou G."/>
            <person name="Xie X.-B."/>
            <person name="Shi Q.-S."/>
            <person name="Wang Y.-S."/>
            <person name="Wen X."/>
            <person name="Peng H."/>
            <person name="Yang X.-J."/>
            <person name="Tao H.-B."/>
            <person name="Huang X.-M."/>
        </authorList>
    </citation>
    <scope>NUCLEOTIDE SEQUENCE [LARGE SCALE GENOMIC DNA]</scope>
    <source>
        <strain evidence="5">DM20194951</strain>
    </source>
</reference>
<gene>
    <name evidence="4" type="ORF">NRE15_05640</name>
</gene>
<dbReference type="Gene3D" id="2.115.10.20">
    <property type="entry name" value="Glycosyl hydrolase domain, family 43"/>
    <property type="match status" value="1"/>
</dbReference>
<keyword evidence="5" id="KW-1185">Reference proteome</keyword>
<proteinExistence type="inferred from homology"/>
<dbReference type="PANTHER" id="PTHR34106">
    <property type="entry name" value="GLYCOSIDASE"/>
    <property type="match status" value="1"/>
</dbReference>
<sequence length="354" mass="39885">MQIKRFDKNPILTPADVTPYHAGFEVIGVFNAGVAKYKNQTLLLLRVAERPISQVENKVYAPIFNVTENKVEKIEYDLDDAKYIFDDPRTIRQNDKTNKISHLTSLSYIRIARSTNDVDFEVDDDPFLYPYDQYTTYGIEDARCTQIGEDYVVTYTSVSELGIGVSAIKTANFEDYVHLGNIFAPENKDILIFPEKVNNRYYALHRPSSSSLGGLNIWLASSPDLISWGNHKYLFGTREGSWESQRIGGGLPPIKTKLGWLVIYHGANENSRYCMGAALLDKNDPSIILARLNHPILEPEMEYEQKGFFGDVVFGCGSVLDGDDLIVYYGASDTTMAGCVLSISEILKRLEEEL</sequence>
<organism evidence="4 5">
    <name type="scientific">Fundicoccus culcitae</name>
    <dbReference type="NCBI Taxonomy" id="2969821"/>
    <lineage>
        <taxon>Bacteria</taxon>
        <taxon>Bacillati</taxon>
        <taxon>Bacillota</taxon>
        <taxon>Bacilli</taxon>
        <taxon>Lactobacillales</taxon>
        <taxon>Aerococcaceae</taxon>
        <taxon>Fundicoccus</taxon>
    </lineage>
</organism>
<evidence type="ECO:0000256" key="1">
    <source>
        <dbReference type="ARBA" id="ARBA00022676"/>
    </source>
</evidence>
<protein>
    <submittedName>
        <fullName evidence="4">Glycosidase</fullName>
    </submittedName>
</protein>
<evidence type="ECO:0000313" key="5">
    <source>
        <dbReference type="Proteomes" id="UP001315967"/>
    </source>
</evidence>
<dbReference type="PIRSF" id="PIRSF016202">
    <property type="entry name" value="PH1107"/>
    <property type="match status" value="1"/>
</dbReference>
<keyword evidence="1" id="KW-0328">Glycosyltransferase</keyword>
<name>A0ABY5P8N6_9LACT</name>
<dbReference type="GO" id="GO:0016798">
    <property type="term" value="F:hydrolase activity, acting on glycosyl bonds"/>
    <property type="evidence" value="ECO:0007669"/>
    <property type="project" value="UniProtKB-KW"/>
</dbReference>
<dbReference type="InterPro" id="IPR023296">
    <property type="entry name" value="Glyco_hydro_beta-prop_sf"/>
</dbReference>
<evidence type="ECO:0000256" key="2">
    <source>
        <dbReference type="ARBA" id="ARBA00022679"/>
    </source>
</evidence>
<dbReference type="InterPro" id="IPR007184">
    <property type="entry name" value="Mannoside_phosphorylase"/>
</dbReference>
<dbReference type="SUPFAM" id="SSF75005">
    <property type="entry name" value="Arabinanase/levansucrase/invertase"/>
    <property type="match status" value="1"/>
</dbReference>
<dbReference type="Proteomes" id="UP001315967">
    <property type="component" value="Chromosome"/>
</dbReference>
<evidence type="ECO:0000313" key="4">
    <source>
        <dbReference type="EMBL" id="UUX35123.1"/>
    </source>
</evidence>
<dbReference type="EMBL" id="CP102453">
    <property type="protein sequence ID" value="UUX35123.1"/>
    <property type="molecule type" value="Genomic_DNA"/>
</dbReference>
<dbReference type="PANTHER" id="PTHR34106:SF5">
    <property type="entry name" value="GLYCOSIDASE"/>
    <property type="match status" value="1"/>
</dbReference>
<accession>A0ABY5P8N6</accession>
<comment type="similarity">
    <text evidence="3">Belongs to the glycosyl hydrolase 130 family.</text>
</comment>